<sequence length="315" mass="35584">METLLIVLGLYVLSSKIIPIWEAVKVIFLVRGGVLSKKYPAQNEKSARPWALITGCTAGIGEQITHRLAKEGYNLVLVSRSIQKLEQLRDELSPDIEKKIIQADLCSQATDLHTYQRIAYEVSNLDLAIVINNAGVIYNGYYKDILSAHIREQALVNTYPYLLLTRALLPQLLKRKVQTAIVNLASSASFIPGPYSAQYHCSKAFDRFFSEALASELDGSHIQVTTVCPMYVQTKMISNMKPSWRNGVTSSEEYVEKLFQVLSSGTRVKLFVGPTFHSMETCVNKILMNMVSWYRPTYVMIEKFRKGFIDSEPKN</sequence>
<dbReference type="InterPro" id="IPR051019">
    <property type="entry name" value="VLCFA-Steroid_DH"/>
</dbReference>
<dbReference type="Pfam" id="PF00106">
    <property type="entry name" value="adh_short"/>
    <property type="match status" value="1"/>
</dbReference>
<dbReference type="InterPro" id="IPR036291">
    <property type="entry name" value="NAD(P)-bd_dom_sf"/>
</dbReference>
<dbReference type="Proteomes" id="UP000785679">
    <property type="component" value="Unassembled WGS sequence"/>
</dbReference>
<evidence type="ECO:0000256" key="1">
    <source>
        <dbReference type="ARBA" id="ARBA00006484"/>
    </source>
</evidence>
<dbReference type="SUPFAM" id="SSF51735">
    <property type="entry name" value="NAD(P)-binding Rossmann-fold domains"/>
    <property type="match status" value="1"/>
</dbReference>
<evidence type="ECO:0000313" key="3">
    <source>
        <dbReference type="EMBL" id="TNV76728.1"/>
    </source>
</evidence>
<dbReference type="GO" id="GO:0016491">
    <property type="term" value="F:oxidoreductase activity"/>
    <property type="evidence" value="ECO:0007669"/>
    <property type="project" value="UniProtKB-KW"/>
</dbReference>
<accession>A0A8J8T067</accession>
<organism evidence="3 4">
    <name type="scientific">Halteria grandinella</name>
    <dbReference type="NCBI Taxonomy" id="5974"/>
    <lineage>
        <taxon>Eukaryota</taxon>
        <taxon>Sar</taxon>
        <taxon>Alveolata</taxon>
        <taxon>Ciliophora</taxon>
        <taxon>Intramacronucleata</taxon>
        <taxon>Spirotrichea</taxon>
        <taxon>Stichotrichia</taxon>
        <taxon>Sporadotrichida</taxon>
        <taxon>Halteriidae</taxon>
        <taxon>Halteria</taxon>
    </lineage>
</organism>
<dbReference type="PANTHER" id="PTHR43899:SF13">
    <property type="entry name" value="RH59310P"/>
    <property type="match status" value="1"/>
</dbReference>
<comment type="similarity">
    <text evidence="1">Belongs to the short-chain dehydrogenases/reductases (SDR) family.</text>
</comment>
<dbReference type="EMBL" id="RRYP01013059">
    <property type="protein sequence ID" value="TNV76728.1"/>
    <property type="molecule type" value="Genomic_DNA"/>
</dbReference>
<reference evidence="3" key="1">
    <citation type="submission" date="2019-06" db="EMBL/GenBank/DDBJ databases">
        <authorList>
            <person name="Zheng W."/>
        </authorList>
    </citation>
    <scope>NUCLEOTIDE SEQUENCE</scope>
    <source>
        <strain evidence="3">QDHG01</strain>
    </source>
</reference>
<name>A0A8J8T067_HALGN</name>
<comment type="caution">
    <text evidence="3">The sequence shown here is derived from an EMBL/GenBank/DDBJ whole genome shotgun (WGS) entry which is preliminary data.</text>
</comment>
<dbReference type="InterPro" id="IPR002347">
    <property type="entry name" value="SDR_fam"/>
</dbReference>
<proteinExistence type="inferred from homology"/>
<protein>
    <submittedName>
        <fullName evidence="3">Uncharacterized protein</fullName>
    </submittedName>
</protein>
<dbReference type="PRINTS" id="PR00081">
    <property type="entry name" value="GDHRDH"/>
</dbReference>
<dbReference type="PIRSF" id="PIRSF000126">
    <property type="entry name" value="11-beta-HSD1"/>
    <property type="match status" value="1"/>
</dbReference>
<gene>
    <name evidence="3" type="ORF">FGO68_gene1135</name>
</gene>
<evidence type="ECO:0000256" key="2">
    <source>
        <dbReference type="ARBA" id="ARBA00023002"/>
    </source>
</evidence>
<keyword evidence="4" id="KW-1185">Reference proteome</keyword>
<evidence type="ECO:0000313" key="4">
    <source>
        <dbReference type="Proteomes" id="UP000785679"/>
    </source>
</evidence>
<dbReference type="PANTHER" id="PTHR43899">
    <property type="entry name" value="RH59310P"/>
    <property type="match status" value="1"/>
</dbReference>
<dbReference type="OrthoDB" id="418498at2759"/>
<dbReference type="AlphaFoldDB" id="A0A8J8T067"/>
<keyword evidence="2" id="KW-0560">Oxidoreductase</keyword>
<dbReference type="Gene3D" id="3.40.50.720">
    <property type="entry name" value="NAD(P)-binding Rossmann-like Domain"/>
    <property type="match status" value="1"/>
</dbReference>